<protein>
    <submittedName>
        <fullName evidence="6">1-acyl-sn-glycerol-3-phosphate acyltransferase</fullName>
    </submittedName>
</protein>
<dbReference type="EMBL" id="CP007030">
    <property type="protein sequence ID" value="AHF00868.1"/>
    <property type="molecule type" value="Genomic_DNA"/>
</dbReference>
<evidence type="ECO:0000313" key="7">
    <source>
        <dbReference type="Proteomes" id="UP000005380"/>
    </source>
</evidence>
<name>W0DUB6_9GAMM</name>
<evidence type="ECO:0000256" key="2">
    <source>
        <dbReference type="ARBA" id="ARBA00022679"/>
    </source>
</evidence>
<reference evidence="6 7" key="1">
    <citation type="submission" date="2013-12" db="EMBL/GenBank/DDBJ databases">
        <authorList>
            <consortium name="DOE Joint Genome Institute"/>
            <person name="Kappler U."/>
            <person name="Huntemann M."/>
            <person name="Han J."/>
            <person name="Chen A."/>
            <person name="Kyrpides N."/>
            <person name="Mavromatis K."/>
            <person name="Markowitz V."/>
            <person name="Palaniappan K."/>
            <person name="Ivanova N."/>
            <person name="Schaumberg A."/>
            <person name="Pati A."/>
            <person name="Liolios K."/>
            <person name="Nordberg H.P."/>
            <person name="Cantor M.N."/>
            <person name="Hua S.X."/>
            <person name="Woyke T."/>
        </authorList>
    </citation>
    <scope>NUCLEOTIDE SEQUENCE [LARGE SCALE GENOMIC DNA]</scope>
    <source>
        <strain evidence="7">AL2</strain>
    </source>
</reference>
<evidence type="ECO:0000256" key="3">
    <source>
        <dbReference type="ARBA" id="ARBA00023315"/>
    </source>
</evidence>
<dbReference type="AlphaFoldDB" id="W0DUB6"/>
<accession>W0DUB6</accession>
<dbReference type="InterPro" id="IPR002123">
    <property type="entry name" value="Plipid/glycerol_acylTrfase"/>
</dbReference>
<dbReference type="PANTHER" id="PTHR10434:SF40">
    <property type="entry name" value="1-ACYL-SN-GLYCEROL-3-PHOSPHATE ACYLTRANSFERASE"/>
    <property type="match status" value="1"/>
</dbReference>
<feature type="transmembrane region" description="Helical" evidence="4">
    <location>
        <begin position="7"/>
        <end position="28"/>
    </location>
</feature>
<comment type="pathway">
    <text evidence="1">Lipid metabolism.</text>
</comment>
<evidence type="ECO:0000313" key="6">
    <source>
        <dbReference type="EMBL" id="AHF00868.1"/>
    </source>
</evidence>
<dbReference type="FunCoup" id="W0DUB6">
    <property type="interactions" value="285"/>
</dbReference>
<dbReference type="STRING" id="717772.THIAE_02940"/>
<feature type="domain" description="Phospholipid/glycerol acyltransferase" evidence="5">
    <location>
        <begin position="72"/>
        <end position="187"/>
    </location>
</feature>
<sequence>MVFIRSLVFEIGRVCLTLVFAVFGQVLWLTPYRVRYYVLGYWARLTLAWLRITCGVKVSVTGLEHLDRNQPSIVMAHHESAWETLALNSLLPRHTYVLKRELMWIPFFGWTLAMLKPIAINRSAGGKALKQLLQQAKQHMNERGDWVVIFPEGTRVPTGTVGKLGSGAARLAQQMQVPVYFLTHNAGAVWPKKSFLKYPGEIKVAISPVIYPADQAIEALNQQAAEWFAQGIDVSQDH</sequence>
<evidence type="ECO:0000256" key="1">
    <source>
        <dbReference type="ARBA" id="ARBA00005189"/>
    </source>
</evidence>
<keyword evidence="4" id="KW-0812">Transmembrane</keyword>
<dbReference type="PANTHER" id="PTHR10434">
    <property type="entry name" value="1-ACYL-SN-GLYCEROL-3-PHOSPHATE ACYLTRANSFERASE"/>
    <property type="match status" value="1"/>
</dbReference>
<evidence type="ECO:0000259" key="5">
    <source>
        <dbReference type="SMART" id="SM00563"/>
    </source>
</evidence>
<keyword evidence="7" id="KW-1185">Reference proteome</keyword>
<gene>
    <name evidence="6" type="ORF">THIAE_02940</name>
</gene>
<evidence type="ECO:0000256" key="4">
    <source>
        <dbReference type="SAM" id="Phobius"/>
    </source>
</evidence>
<dbReference type="Proteomes" id="UP000005380">
    <property type="component" value="Chromosome"/>
</dbReference>
<proteinExistence type="predicted"/>
<dbReference type="CDD" id="cd07989">
    <property type="entry name" value="LPLAT_AGPAT-like"/>
    <property type="match status" value="1"/>
</dbReference>
<dbReference type="InParanoid" id="W0DUB6"/>
<keyword evidence="4" id="KW-1133">Transmembrane helix</keyword>
<dbReference type="SMART" id="SM00563">
    <property type="entry name" value="PlsC"/>
    <property type="match status" value="1"/>
</dbReference>
<dbReference type="eggNOG" id="COG0204">
    <property type="taxonomic scope" value="Bacteria"/>
</dbReference>
<dbReference type="KEGG" id="tao:THIAE_02940"/>
<dbReference type="GO" id="GO:0006654">
    <property type="term" value="P:phosphatidic acid biosynthetic process"/>
    <property type="evidence" value="ECO:0007669"/>
    <property type="project" value="TreeGrafter"/>
</dbReference>
<keyword evidence="2 6" id="KW-0808">Transferase</keyword>
<dbReference type="HOGENOM" id="CLU_027938_5_0_6"/>
<keyword evidence="4" id="KW-0472">Membrane</keyword>
<keyword evidence="3 6" id="KW-0012">Acyltransferase</keyword>
<organism evidence="6 7">
    <name type="scientific">Thiomicrospira aerophila AL3</name>
    <dbReference type="NCBI Taxonomy" id="717772"/>
    <lineage>
        <taxon>Bacteria</taxon>
        <taxon>Pseudomonadati</taxon>
        <taxon>Pseudomonadota</taxon>
        <taxon>Gammaproteobacteria</taxon>
        <taxon>Thiotrichales</taxon>
        <taxon>Piscirickettsiaceae</taxon>
        <taxon>Thiomicrospira</taxon>
    </lineage>
</organism>
<dbReference type="SUPFAM" id="SSF69593">
    <property type="entry name" value="Glycerol-3-phosphate (1)-acyltransferase"/>
    <property type="match status" value="1"/>
</dbReference>
<dbReference type="GO" id="GO:0003841">
    <property type="term" value="F:1-acylglycerol-3-phosphate O-acyltransferase activity"/>
    <property type="evidence" value="ECO:0007669"/>
    <property type="project" value="TreeGrafter"/>
</dbReference>
<dbReference type="Pfam" id="PF01553">
    <property type="entry name" value="Acyltransferase"/>
    <property type="match status" value="1"/>
</dbReference>